<feature type="region of interest" description="Disordered" evidence="12">
    <location>
        <begin position="1655"/>
        <end position="1739"/>
    </location>
</feature>
<dbReference type="GO" id="GO:0030248">
    <property type="term" value="F:cellulose binding"/>
    <property type="evidence" value="ECO:0007669"/>
    <property type="project" value="InterPro"/>
</dbReference>
<keyword evidence="4 13" id="KW-0732">Signal</keyword>
<keyword evidence="11" id="KW-0624">Polysaccharide degradation</keyword>
<evidence type="ECO:0000256" key="11">
    <source>
        <dbReference type="ARBA" id="ARBA00023326"/>
    </source>
</evidence>
<gene>
    <name evidence="15" type="ORF">MYCIT1_LOCUS14926</name>
</gene>
<keyword evidence="5" id="KW-0378">Hydrolase</keyword>
<sequence length="1775" mass="187652">MFPTTALFALCLAAVSQAQQIGTLQSEVHPTLTTQQCTAGGSCTTSQNAVVLDSNWRWTHSTSSATNCYTGNTWNAALCPDATTCAQNCALDGANYQGTYGVSTSGNALTLKFLTGSNVGSRVYLMADNTHYEMFQLLNQEFTFTVDASQLGCGLNGALYLTEMDADGGVSRFPNNKAGAQYGTGYCDAQCPQDLKFINGLANSANWTPSTNDPNTGTGTMGTCCNEMDIWEANKWDTAYTPHSCSVVGQTMCTGTNCGAGSDRYKALCDKDGCDFNTYRWGDSSFFGPGLTIDTTQPVTVVTQFLTNDNTTTGTLSEIRRLYVQGGKVFQNAPAKTPGLTQFNSVTDAFCNAQKNITGDTNSFEARGGLATMSAALKRGMVLALSLWDDDTAGMLWLDAAYPTNSSASAPGVTRGPCTATSGDPKTVQAQQPNAQVIFSNIKTGPIGSTFSGTTTGGGSGTTTSATTHSTSTVSSATTSSGSSSTGGTIPKFGQCGGQGWTGSGTCASGSTCVFSNPYLTESNNISAIHNTLVINLRAHIHLFLASLPSTSASPHHTEFEAVLAKGNQEFIGLLAEWLAAQELTVLVARAFRPLLVEICARWPDDGGIRDTSEGSEGIRTVDRLVAICALVKVYDELFPQHIYSPTVAGAEYQAPPALLTSPPSSDKSLLLTHLSLLLHTTLIPIHLSDTSLDARSLLGSYMSSPTQPGTFEWRDGALVRAMRQGKWIVLEDIDRATSEVLGVLKPLVESLGAGKWIGQRASVVVPGRERVVAADGFALFATRSGSGPATFFGAHKFAEVVLPSPSIAELETVVAVRFPRLAGGVARAVVSMWDAVRLLGSVTSTRDVGLRELEKFCERVTRLIPANTDLLSGLNPTLREDIFLEARDVFFGSGAPNASAKAHLDAIAVCQGLFAAWGGEVLEKLIGFNTALNEEVSVKRSFGRAGSRPQDLLRNVYLDRFRDVEDRRKAAALFESVFLEEATTTAPKWAVTPIYVQTGNFQTSRHAGSTALSRPPRILPNHLSALESLGLCVSQNWLAILTGPKNTGKSFVVHLLADLCGTPLHSATDTGDLLGSFEQLSGGGFAWIAGPLVEAMQCGTWLLLDDANQCPPSVLDRLNSLCEPGGVLTLSERGFVDGAVPVIRPHPGFRLFMALDPANGELSRAMQNRGLEVALGLLLLAHATGREIDHDSAGSAVLDLTGVQSPIRVPARQHLAAHAVSAVYARYFQRFTQTIPELRVAGRMREAHYTAYASRWGVPVEFVAAQAQQISTLQSEVHPTLTTQQCTAGGSCTTTQNAIVLDSNWRWTHSTSSATNCYTGNTWNAALCPDATTCAQNCALDGANYQSTYGITTTGNAVTLKFLTGSNVGSRVYLMADNTHYEMFQLLNQEFTFTVDVSQLGCGLNGALYLTEMDADGGVSRFPNNKAGAQYGAGYCDAQCPQDLKFINGLANSANWTPSTNDPNSGTGTMGTCCNEMDIWESNKFDAALTPHPCSAVGQTMCTGTDCGAGSDRYNGLCDKDGCDFNNFRWGDSSFFGPGLTIDTTQPVTVVTQFLTNDNTTTGTLSEIRRLYVQGGKVIRNSPAKTPGLTQFNSVTDAFCNAQKNITGDTNSFEARGGLGTMSASLKRGMVLALSVWDDDAVGMLWLDGQQYPSTKSASAPGVARGPCSATSGDPKTVQAQQPNAQVTFSDIKTGPIGSTFSGTTTGGGSGTTTSATTHSTSTVSSATTSSGSSSTGGTIPKFGQCGGQGWTGSGTCAAGSTCVFSNPFYSQCL</sequence>
<dbReference type="CDD" id="cd07999">
    <property type="entry name" value="GH7_CBH_EG"/>
    <property type="match status" value="2"/>
</dbReference>
<evidence type="ECO:0000256" key="6">
    <source>
        <dbReference type="ARBA" id="ARBA00023001"/>
    </source>
</evidence>
<feature type="domain" description="CBM1" evidence="14">
    <location>
        <begin position="1739"/>
        <end position="1775"/>
    </location>
</feature>
<dbReference type="GO" id="GO:0016887">
    <property type="term" value="F:ATP hydrolysis activity"/>
    <property type="evidence" value="ECO:0007669"/>
    <property type="project" value="InterPro"/>
</dbReference>
<organism evidence="15 16">
    <name type="scientific">Mycena citricolor</name>
    <dbReference type="NCBI Taxonomy" id="2018698"/>
    <lineage>
        <taxon>Eukaryota</taxon>
        <taxon>Fungi</taxon>
        <taxon>Dikarya</taxon>
        <taxon>Basidiomycota</taxon>
        <taxon>Agaricomycotina</taxon>
        <taxon>Agaricomycetes</taxon>
        <taxon>Agaricomycetidae</taxon>
        <taxon>Agaricales</taxon>
        <taxon>Marasmiineae</taxon>
        <taxon>Mycenaceae</taxon>
        <taxon>Mycena</taxon>
    </lineage>
</organism>
<dbReference type="InterPro" id="IPR035971">
    <property type="entry name" value="CBD_sf"/>
</dbReference>
<evidence type="ECO:0000313" key="15">
    <source>
        <dbReference type="EMBL" id="CAK5270479.1"/>
    </source>
</evidence>
<dbReference type="FunFam" id="2.70.100.10:FF:000001">
    <property type="entry name" value="Glucanase"/>
    <property type="match status" value="2"/>
</dbReference>
<evidence type="ECO:0000256" key="4">
    <source>
        <dbReference type="ARBA" id="ARBA00022729"/>
    </source>
</evidence>
<keyword evidence="16" id="KW-1185">Reference proteome</keyword>
<comment type="similarity">
    <text evidence="2">Belongs to the glycosyl hydrolase 7 (cellulase C) family.</text>
</comment>
<feature type="compositionally biased region" description="Low complexity" evidence="12">
    <location>
        <begin position="1713"/>
        <end position="1739"/>
    </location>
</feature>
<keyword evidence="7" id="KW-1015">Disulfide bond</keyword>
<dbReference type="SUPFAM" id="SSF52540">
    <property type="entry name" value="P-loop containing nucleoside triphosphate hydrolases"/>
    <property type="match status" value="2"/>
</dbReference>
<evidence type="ECO:0000256" key="8">
    <source>
        <dbReference type="ARBA" id="ARBA00023180"/>
    </source>
</evidence>
<evidence type="ECO:0000259" key="14">
    <source>
        <dbReference type="PROSITE" id="PS51164"/>
    </source>
</evidence>
<feature type="region of interest" description="Disordered" evidence="12">
    <location>
        <begin position="450"/>
        <end position="488"/>
    </location>
</feature>
<dbReference type="GO" id="GO:0005524">
    <property type="term" value="F:ATP binding"/>
    <property type="evidence" value="ECO:0007669"/>
    <property type="project" value="InterPro"/>
</dbReference>
<protein>
    <recommendedName>
        <fullName evidence="3">cellulose 1,4-beta-cellobiosidase (non-reducing end)</fullName>
        <ecNumber evidence="3">3.2.1.91</ecNumber>
    </recommendedName>
</protein>
<feature type="domain" description="CBM1" evidence="14">
    <location>
        <begin position="488"/>
        <end position="524"/>
    </location>
</feature>
<feature type="signal peptide" evidence="13">
    <location>
        <begin position="1"/>
        <end position="18"/>
    </location>
</feature>
<feature type="compositionally biased region" description="Low complexity" evidence="12">
    <location>
        <begin position="462"/>
        <end position="488"/>
    </location>
</feature>
<dbReference type="PROSITE" id="PS51164">
    <property type="entry name" value="CBM1_2"/>
    <property type="match status" value="2"/>
</dbReference>
<keyword evidence="6" id="KW-0136">Cellulose degradation</keyword>
<dbReference type="SUPFAM" id="SSF57180">
    <property type="entry name" value="Cellulose-binding domain"/>
    <property type="match status" value="2"/>
</dbReference>
<dbReference type="Gene3D" id="2.70.100.10">
    <property type="entry name" value="Glycoside hydrolase, family 7, domain"/>
    <property type="match status" value="2"/>
</dbReference>
<dbReference type="Pfam" id="PF00734">
    <property type="entry name" value="CBM_1"/>
    <property type="match status" value="2"/>
</dbReference>
<dbReference type="PANTHER" id="PTHR33753">
    <property type="entry name" value="1,4-BETA-D-GLUCAN CELLOBIOHYDROLASE B"/>
    <property type="match status" value="1"/>
</dbReference>
<reference evidence="15" key="1">
    <citation type="submission" date="2023-11" db="EMBL/GenBank/DDBJ databases">
        <authorList>
            <person name="De Vega J J."/>
            <person name="De Vega J J."/>
        </authorList>
    </citation>
    <scope>NUCLEOTIDE SEQUENCE</scope>
</reference>
<evidence type="ECO:0000313" key="16">
    <source>
        <dbReference type="Proteomes" id="UP001295794"/>
    </source>
</evidence>
<dbReference type="Pfam" id="PF00840">
    <property type="entry name" value="Glyco_hydro_7"/>
    <property type="match status" value="2"/>
</dbReference>
<dbReference type="InterPro" id="IPR040848">
    <property type="entry name" value="AAA_lid_7"/>
</dbReference>
<feature type="compositionally biased region" description="Polar residues" evidence="12">
    <location>
        <begin position="419"/>
        <end position="429"/>
    </location>
</feature>
<comment type="catalytic activity">
    <reaction evidence="1">
        <text>Hydrolysis of (1-&gt;4)-beta-D-glucosidic linkages in cellulose and cellotetraose, releasing cellobiose from the non-reducing ends of the chains.</text>
        <dbReference type="EC" id="3.2.1.91"/>
    </reaction>
</comment>
<evidence type="ECO:0000256" key="5">
    <source>
        <dbReference type="ARBA" id="ARBA00022801"/>
    </source>
</evidence>
<evidence type="ECO:0000256" key="7">
    <source>
        <dbReference type="ARBA" id="ARBA00023157"/>
    </source>
</evidence>
<keyword evidence="8" id="KW-0325">Glycoprotein</keyword>
<dbReference type="PRINTS" id="PR00734">
    <property type="entry name" value="GLHYDRLASE7"/>
</dbReference>
<dbReference type="Gene3D" id="3.40.50.300">
    <property type="entry name" value="P-loop containing nucleotide triphosphate hydrolases"/>
    <property type="match status" value="2"/>
</dbReference>
<name>A0AAD2H5V0_9AGAR</name>
<comment type="caution">
    <text evidence="15">The sequence shown here is derived from an EMBL/GenBank/DDBJ whole genome shotgun (WGS) entry which is preliminary data.</text>
</comment>
<dbReference type="EMBL" id="CAVNYO010000167">
    <property type="protein sequence ID" value="CAK5270479.1"/>
    <property type="molecule type" value="Genomic_DNA"/>
</dbReference>
<dbReference type="InterPro" id="IPR027417">
    <property type="entry name" value="P-loop_NTPase"/>
</dbReference>
<feature type="chain" id="PRO_5042195608" description="cellulose 1,4-beta-cellobiosidase (non-reducing end)" evidence="13">
    <location>
        <begin position="19"/>
        <end position="1775"/>
    </location>
</feature>
<evidence type="ECO:0000256" key="13">
    <source>
        <dbReference type="SAM" id="SignalP"/>
    </source>
</evidence>
<evidence type="ECO:0000256" key="3">
    <source>
        <dbReference type="ARBA" id="ARBA00012561"/>
    </source>
</evidence>
<dbReference type="InterPro" id="IPR013320">
    <property type="entry name" value="ConA-like_dom_sf"/>
</dbReference>
<dbReference type="InterPro" id="IPR001722">
    <property type="entry name" value="Glyco_hydro_7"/>
</dbReference>
<dbReference type="EC" id="3.2.1.91" evidence="3"/>
<dbReference type="Pfam" id="PF07728">
    <property type="entry name" value="AAA_5"/>
    <property type="match status" value="2"/>
</dbReference>
<feature type="region of interest" description="Disordered" evidence="12">
    <location>
        <begin position="406"/>
        <end position="429"/>
    </location>
</feature>
<proteinExistence type="inferred from homology"/>
<dbReference type="PROSITE" id="PS00562">
    <property type="entry name" value="CBM1_1"/>
    <property type="match status" value="1"/>
</dbReference>
<dbReference type="Pfam" id="PF17867">
    <property type="entry name" value="AAA_lid_7"/>
    <property type="match status" value="1"/>
</dbReference>
<evidence type="ECO:0000256" key="1">
    <source>
        <dbReference type="ARBA" id="ARBA00001641"/>
    </source>
</evidence>
<dbReference type="PANTHER" id="PTHR33753:SF2">
    <property type="entry name" value="GLYCOSIDE HYDROLASE FAMILY 7 PROTEIN"/>
    <property type="match status" value="1"/>
</dbReference>
<dbReference type="SUPFAM" id="SSF49899">
    <property type="entry name" value="Concanavalin A-like lectins/glucanases"/>
    <property type="match status" value="2"/>
</dbReference>
<dbReference type="GO" id="GO:0030245">
    <property type="term" value="P:cellulose catabolic process"/>
    <property type="evidence" value="ECO:0007669"/>
    <property type="project" value="UniProtKB-KW"/>
</dbReference>
<keyword evidence="9" id="KW-0119">Carbohydrate metabolism</keyword>
<dbReference type="FunFam" id="3.40.50.300:FF:001053">
    <property type="entry name" value="Midasin"/>
    <property type="match status" value="1"/>
</dbReference>
<dbReference type="InterPro" id="IPR037019">
    <property type="entry name" value="Glyco_hydro_7_sf"/>
</dbReference>
<dbReference type="Proteomes" id="UP001295794">
    <property type="component" value="Unassembled WGS sequence"/>
</dbReference>
<evidence type="ECO:0000256" key="12">
    <source>
        <dbReference type="SAM" id="MobiDB-lite"/>
    </source>
</evidence>
<dbReference type="InterPro" id="IPR011704">
    <property type="entry name" value="ATPase_dyneun-rel_AAA"/>
</dbReference>
<evidence type="ECO:0000256" key="10">
    <source>
        <dbReference type="ARBA" id="ARBA00023295"/>
    </source>
</evidence>
<dbReference type="InterPro" id="IPR000254">
    <property type="entry name" value="CBD"/>
</dbReference>
<dbReference type="GO" id="GO:0016162">
    <property type="term" value="F:cellulose 1,4-beta-cellobiosidase activity"/>
    <property type="evidence" value="ECO:0007669"/>
    <property type="project" value="UniProtKB-EC"/>
</dbReference>
<dbReference type="GO" id="GO:0005576">
    <property type="term" value="C:extracellular region"/>
    <property type="evidence" value="ECO:0007669"/>
    <property type="project" value="InterPro"/>
</dbReference>
<feature type="compositionally biased region" description="Polar residues" evidence="12">
    <location>
        <begin position="1670"/>
        <end position="1692"/>
    </location>
</feature>
<dbReference type="SMART" id="SM00236">
    <property type="entry name" value="fCBD"/>
    <property type="match status" value="2"/>
</dbReference>
<evidence type="ECO:0000256" key="2">
    <source>
        <dbReference type="ARBA" id="ARBA00006044"/>
    </source>
</evidence>
<accession>A0AAD2H5V0</accession>
<evidence type="ECO:0000256" key="9">
    <source>
        <dbReference type="ARBA" id="ARBA00023277"/>
    </source>
</evidence>
<keyword evidence="10" id="KW-0326">Glycosidase</keyword>